<gene>
    <name evidence="2" type="ORF">ALEPTO_LOCUS8965</name>
</gene>
<evidence type="ECO:0000313" key="3">
    <source>
        <dbReference type="Proteomes" id="UP000789508"/>
    </source>
</evidence>
<dbReference type="Proteomes" id="UP000789508">
    <property type="component" value="Unassembled WGS sequence"/>
</dbReference>
<sequence length="177" mass="20646">MLQNLSTRDMQIQNQRAIAQQAKRQCEQIERAANRRAIAQQQRRERESSIRLFQNNTQHYLGRMDKECSYCGALHWLDERVTTSSKKNLRFGTCCHYGKVNLPHLQDPPLLLLNINQSVIHKQAPYSFQIHGELCHLSGVLLPDFTTTASYTQLYIYDSELVHQTRMNCNENLNPQM</sequence>
<accession>A0A9N9GRV8</accession>
<keyword evidence="3" id="KW-1185">Reference proteome</keyword>
<feature type="coiled-coil region" evidence="1">
    <location>
        <begin position="12"/>
        <end position="42"/>
    </location>
</feature>
<evidence type="ECO:0000256" key="1">
    <source>
        <dbReference type="SAM" id="Coils"/>
    </source>
</evidence>
<protein>
    <submittedName>
        <fullName evidence="2">13393_t:CDS:1</fullName>
    </submittedName>
</protein>
<proteinExistence type="predicted"/>
<reference evidence="2" key="1">
    <citation type="submission" date="2021-06" db="EMBL/GenBank/DDBJ databases">
        <authorList>
            <person name="Kallberg Y."/>
            <person name="Tangrot J."/>
            <person name="Rosling A."/>
        </authorList>
    </citation>
    <scope>NUCLEOTIDE SEQUENCE</scope>
    <source>
        <strain evidence="2">FL130A</strain>
    </source>
</reference>
<comment type="caution">
    <text evidence="2">The sequence shown here is derived from an EMBL/GenBank/DDBJ whole genome shotgun (WGS) entry which is preliminary data.</text>
</comment>
<keyword evidence="1" id="KW-0175">Coiled coil</keyword>
<organism evidence="2 3">
    <name type="scientific">Ambispora leptoticha</name>
    <dbReference type="NCBI Taxonomy" id="144679"/>
    <lineage>
        <taxon>Eukaryota</taxon>
        <taxon>Fungi</taxon>
        <taxon>Fungi incertae sedis</taxon>
        <taxon>Mucoromycota</taxon>
        <taxon>Glomeromycotina</taxon>
        <taxon>Glomeromycetes</taxon>
        <taxon>Archaeosporales</taxon>
        <taxon>Ambisporaceae</taxon>
        <taxon>Ambispora</taxon>
    </lineage>
</organism>
<feature type="non-terminal residue" evidence="2">
    <location>
        <position position="177"/>
    </location>
</feature>
<dbReference type="OrthoDB" id="2448079at2759"/>
<evidence type="ECO:0000313" key="2">
    <source>
        <dbReference type="EMBL" id="CAG8621109.1"/>
    </source>
</evidence>
<name>A0A9N9GRV8_9GLOM</name>
<dbReference type="EMBL" id="CAJVPS010006030">
    <property type="protein sequence ID" value="CAG8621109.1"/>
    <property type="molecule type" value="Genomic_DNA"/>
</dbReference>
<dbReference type="AlphaFoldDB" id="A0A9N9GRV8"/>